<proteinExistence type="predicted"/>
<feature type="domain" description="DNA ligase D polymerase" evidence="1">
    <location>
        <begin position="29"/>
        <end position="280"/>
    </location>
</feature>
<protein>
    <submittedName>
        <fullName evidence="2">Bifunctional non-homologous end joining protein LigD</fullName>
        <ecNumber evidence="2">6.5.1.1</ecNumber>
    </submittedName>
</protein>
<name>A0A839DR70_9PSEU</name>
<organism evidence="2 3">
    <name type="scientific">Halosaccharopolyspora lacisalsi</name>
    <dbReference type="NCBI Taxonomy" id="1000566"/>
    <lineage>
        <taxon>Bacteria</taxon>
        <taxon>Bacillati</taxon>
        <taxon>Actinomycetota</taxon>
        <taxon>Actinomycetes</taxon>
        <taxon>Pseudonocardiales</taxon>
        <taxon>Pseudonocardiaceae</taxon>
        <taxon>Halosaccharopolyspora</taxon>
    </lineage>
</organism>
<dbReference type="InterPro" id="IPR052171">
    <property type="entry name" value="NHEJ_LigD"/>
</dbReference>
<dbReference type="AlphaFoldDB" id="A0A839DR70"/>
<gene>
    <name evidence="2" type="ORF">FHX42_001829</name>
</gene>
<dbReference type="EC" id="6.5.1.1" evidence="2"/>
<dbReference type="InterPro" id="IPR014145">
    <property type="entry name" value="LigD_pol_dom"/>
</dbReference>
<dbReference type="Gene3D" id="3.90.920.10">
    <property type="entry name" value="DNA primase, PRIM domain"/>
    <property type="match status" value="1"/>
</dbReference>
<evidence type="ECO:0000313" key="2">
    <source>
        <dbReference type="EMBL" id="MBA8824482.1"/>
    </source>
</evidence>
<dbReference type="NCBIfam" id="TIGR02778">
    <property type="entry name" value="ligD_pol"/>
    <property type="match status" value="1"/>
</dbReference>
<keyword evidence="3" id="KW-1185">Reference proteome</keyword>
<keyword evidence="2" id="KW-0436">Ligase</keyword>
<dbReference type="RefSeq" id="WP_182543758.1">
    <property type="nucleotide sequence ID" value="NZ_JACGWZ010000002.1"/>
</dbReference>
<sequence length="303" mass="34495">MSTETLRAGKRTVEVSRADKVFFPDDGITKGELAEYYRQVAPALVRHARARPVAAERFPDGITGQRVFQKNVGEHFPDWIRRAEVPKKEGGTIVHAVCDDAATLVYLADQGCVTPHCWLSRTDQLDTPDRLIFDLDPATQDLEQLRLAARGMGTLLDELGLVPFLMSTGSRGFHVVAPLRREHTFDHVRNFARDAAALLAEREPKALTVEQRKEDRGRRIFLDYLRNAYAQTAVAPYSVRAKPTAPVATPLEWEELDTTEPWHHTMTTAVERIQRYGDSWSNFTRRARSLRQPRQRLDRLIGR</sequence>
<dbReference type="EMBL" id="JACGWZ010000002">
    <property type="protein sequence ID" value="MBA8824482.1"/>
    <property type="molecule type" value="Genomic_DNA"/>
</dbReference>
<accession>A0A839DR70</accession>
<comment type="caution">
    <text evidence="2">The sequence shown here is derived from an EMBL/GenBank/DDBJ whole genome shotgun (WGS) entry which is preliminary data.</text>
</comment>
<dbReference type="GO" id="GO:0003910">
    <property type="term" value="F:DNA ligase (ATP) activity"/>
    <property type="evidence" value="ECO:0007669"/>
    <property type="project" value="UniProtKB-EC"/>
</dbReference>
<dbReference type="PANTHER" id="PTHR42705:SF2">
    <property type="entry name" value="BIFUNCTIONAL NON-HOMOLOGOUS END JOINING PROTEIN LIGD"/>
    <property type="match status" value="1"/>
</dbReference>
<evidence type="ECO:0000313" key="3">
    <source>
        <dbReference type="Proteomes" id="UP000569329"/>
    </source>
</evidence>
<dbReference type="PANTHER" id="PTHR42705">
    <property type="entry name" value="BIFUNCTIONAL NON-HOMOLOGOUS END JOINING PROTEIN LIGD"/>
    <property type="match status" value="1"/>
</dbReference>
<dbReference type="Proteomes" id="UP000569329">
    <property type="component" value="Unassembled WGS sequence"/>
</dbReference>
<evidence type="ECO:0000259" key="1">
    <source>
        <dbReference type="Pfam" id="PF21686"/>
    </source>
</evidence>
<dbReference type="Pfam" id="PF21686">
    <property type="entry name" value="LigD_Prim-Pol"/>
    <property type="match status" value="1"/>
</dbReference>
<reference evidence="2 3" key="1">
    <citation type="submission" date="2020-07" db="EMBL/GenBank/DDBJ databases">
        <title>Sequencing the genomes of 1000 actinobacteria strains.</title>
        <authorList>
            <person name="Klenk H.-P."/>
        </authorList>
    </citation>
    <scope>NUCLEOTIDE SEQUENCE [LARGE SCALE GENOMIC DNA]</scope>
    <source>
        <strain evidence="2 3">DSM 45975</strain>
    </source>
</reference>